<feature type="compositionally biased region" description="Polar residues" evidence="1">
    <location>
        <begin position="713"/>
        <end position="736"/>
    </location>
</feature>
<dbReference type="Gene3D" id="1.10.510.10">
    <property type="entry name" value="Transferase(Phosphotransferase) domain 1"/>
    <property type="match status" value="1"/>
</dbReference>
<dbReference type="Proteomes" id="UP001194746">
    <property type="component" value="Unassembled WGS sequence"/>
</dbReference>
<dbReference type="Pfam" id="PF00069">
    <property type="entry name" value="Pkinase"/>
    <property type="match status" value="1"/>
</dbReference>
<gene>
    <name evidence="3" type="ORF">FE257_005908</name>
</gene>
<dbReference type="EMBL" id="VCAU01000026">
    <property type="protein sequence ID" value="KAF9890503.1"/>
    <property type="molecule type" value="Genomic_DNA"/>
</dbReference>
<feature type="domain" description="Protein kinase" evidence="2">
    <location>
        <begin position="170"/>
        <end position="543"/>
    </location>
</feature>
<dbReference type="PANTHER" id="PTHR24359:SF1">
    <property type="entry name" value="INHIBITOR OF NUCLEAR FACTOR KAPPA-B KINASE EPSILON SUBUNIT HOMOLOG 1-RELATED"/>
    <property type="match status" value="1"/>
</dbReference>
<comment type="caution">
    <text evidence="3">The sequence shown here is derived from an EMBL/GenBank/DDBJ whole genome shotgun (WGS) entry which is preliminary data.</text>
</comment>
<reference evidence="3" key="1">
    <citation type="journal article" date="2019" name="Beilstein J. Org. Chem.">
        <title>Nanangenines: drimane sesquiterpenoids as the dominant metabolite cohort of a novel Australian fungus, Aspergillus nanangensis.</title>
        <authorList>
            <person name="Lacey H.J."/>
            <person name="Gilchrist C.L.M."/>
            <person name="Crombie A."/>
            <person name="Kalaitzis J.A."/>
            <person name="Vuong D."/>
            <person name="Rutledge P.J."/>
            <person name="Turner P."/>
            <person name="Pitt J.I."/>
            <person name="Lacey E."/>
            <person name="Chooi Y.H."/>
            <person name="Piggott A.M."/>
        </authorList>
    </citation>
    <scope>NUCLEOTIDE SEQUENCE</scope>
    <source>
        <strain evidence="3">MST-FP2251</strain>
    </source>
</reference>
<evidence type="ECO:0000313" key="3">
    <source>
        <dbReference type="EMBL" id="KAF9890503.1"/>
    </source>
</evidence>
<dbReference type="PROSITE" id="PS50011">
    <property type="entry name" value="PROTEIN_KINASE_DOM"/>
    <property type="match status" value="1"/>
</dbReference>
<dbReference type="SUPFAM" id="SSF56112">
    <property type="entry name" value="Protein kinase-like (PK-like)"/>
    <property type="match status" value="1"/>
</dbReference>
<accession>A0AAD4GWG9</accession>
<dbReference type="PROSITE" id="PS00108">
    <property type="entry name" value="PROTEIN_KINASE_ST"/>
    <property type="match status" value="1"/>
</dbReference>
<protein>
    <recommendedName>
        <fullName evidence="2">Protein kinase domain-containing protein</fullName>
    </recommendedName>
</protein>
<proteinExistence type="predicted"/>
<name>A0AAD4GWG9_ASPNN</name>
<feature type="region of interest" description="Disordered" evidence="1">
    <location>
        <begin position="711"/>
        <end position="736"/>
    </location>
</feature>
<reference evidence="3" key="2">
    <citation type="submission" date="2020-02" db="EMBL/GenBank/DDBJ databases">
        <authorList>
            <person name="Gilchrist C.L.M."/>
            <person name="Chooi Y.-H."/>
        </authorList>
    </citation>
    <scope>NUCLEOTIDE SEQUENCE</scope>
    <source>
        <strain evidence="3">MST-FP2251</strain>
    </source>
</reference>
<evidence type="ECO:0000259" key="2">
    <source>
        <dbReference type="PROSITE" id="PS50011"/>
    </source>
</evidence>
<dbReference type="InterPro" id="IPR011009">
    <property type="entry name" value="Kinase-like_dom_sf"/>
</dbReference>
<dbReference type="PANTHER" id="PTHR24359">
    <property type="entry name" value="SERINE/THREONINE-PROTEIN KINASE SBK1"/>
    <property type="match status" value="1"/>
</dbReference>
<dbReference type="InterPro" id="IPR008271">
    <property type="entry name" value="Ser/Thr_kinase_AS"/>
</dbReference>
<evidence type="ECO:0000313" key="4">
    <source>
        <dbReference type="Proteomes" id="UP001194746"/>
    </source>
</evidence>
<dbReference type="SUPFAM" id="SSF82171">
    <property type="entry name" value="DPP6 N-terminal domain-like"/>
    <property type="match status" value="1"/>
</dbReference>
<dbReference type="InterPro" id="IPR000719">
    <property type="entry name" value="Prot_kinase_dom"/>
</dbReference>
<keyword evidence="4" id="KW-1185">Reference proteome</keyword>
<dbReference type="GO" id="GO:0005524">
    <property type="term" value="F:ATP binding"/>
    <property type="evidence" value="ECO:0007669"/>
    <property type="project" value="InterPro"/>
</dbReference>
<dbReference type="AlphaFoldDB" id="A0AAD4GWG9"/>
<dbReference type="SMART" id="SM00220">
    <property type="entry name" value="S_TKc"/>
    <property type="match status" value="1"/>
</dbReference>
<evidence type="ECO:0000256" key="1">
    <source>
        <dbReference type="SAM" id="MobiDB-lite"/>
    </source>
</evidence>
<dbReference type="GO" id="GO:0004674">
    <property type="term" value="F:protein serine/threonine kinase activity"/>
    <property type="evidence" value="ECO:0007669"/>
    <property type="project" value="TreeGrafter"/>
</dbReference>
<sequence length="940" mass="106226">MSEETIPSLCERFHRNLKSNRSRNYQQHKFFPNGTAKKVFQINKTDLRALLRLTCERFDISTPPETDLLQRTLADFNNILAILIWSRGHPWDDILKQFLDLVCRSFGEDADGRPLITDESLPISRDHAQTLFPISWYNFHDEQFRFCAVTLMKREEVIYRDDRLQCPLPYLEQEEIGQGAFGRVFRVRIEQQHIESRLSNNVNREPTDYARKDFEVNRERAFLGEQRMLETILRQPRSNANVMVALASLQYGDTYSLFFQLASCDLWQYLSGAYDRTSPIPSGVQDRKAMYRRGVALAGGLAFLHHEFINQDMENMSCYHLDLKPHNVLVFDPYTSSEIWKITDFGLSRVRGRPTHGGVEEVLMTPALFRTRRFRKPPREVLTETRRGEGTYLAPECAQRHGQVSSASDVWSFGCIFSLVLTYLDGGAAAVEDFGLERRQQDVNDAFYTSSRNGHPQLSPFVVDWFSRLRRRARTNHGGIEFEAVRQTLDFLERRVFLIARPQRANATDVQNNLAAFSHLYDVRPPEPRRRSSVARILNHVLPSSSSSSDNIPCHKVPIDLANVRGSLFSPAGDALAFYSAQSIKAIPTDQILHAINRHKHVPDLVTIGAPRASWECIALSSRYLCGALTGECFECYIYPILPIVGLSATEKIPAVEGKRIHNPHLGAVKRVVMSKDGTLTAFALMPKPGRLRMGPTVYLAYSAELMEVPSDKNASPSHSRSNSAVSAGESENSALSGGNMIVEKSTITSLAHIRYLGFSNDGQYLIMVSQPEPQGLSIRVWNTQRGLLCADFPISIKGSSSSTEPLFTSCSSFHGEPSLVILCQRRFLIYVRSWSWDGKIHALPDKLPNMFNVFVREDNEYIFFLGDNGNDRRLRVYMMPITGYGGPSPRKIAMTDFTGFKTSLDTAMVTRNSQGHREMLIGTTKGPFLAIGLPENAPG</sequence>
<organism evidence="3 4">
    <name type="scientific">Aspergillus nanangensis</name>
    <dbReference type="NCBI Taxonomy" id="2582783"/>
    <lineage>
        <taxon>Eukaryota</taxon>
        <taxon>Fungi</taxon>
        <taxon>Dikarya</taxon>
        <taxon>Ascomycota</taxon>
        <taxon>Pezizomycotina</taxon>
        <taxon>Eurotiomycetes</taxon>
        <taxon>Eurotiomycetidae</taxon>
        <taxon>Eurotiales</taxon>
        <taxon>Aspergillaceae</taxon>
        <taxon>Aspergillus</taxon>
        <taxon>Aspergillus subgen. Circumdati</taxon>
    </lineage>
</organism>